<keyword evidence="10 18" id="KW-0808">Transferase</keyword>
<evidence type="ECO:0000256" key="1">
    <source>
        <dbReference type="ARBA" id="ARBA00001698"/>
    </source>
</evidence>
<evidence type="ECO:0000256" key="11">
    <source>
        <dbReference type="ARBA" id="ARBA00022692"/>
    </source>
</evidence>
<dbReference type="PROSITE" id="PS01315">
    <property type="entry name" value="CDS"/>
    <property type="match status" value="1"/>
</dbReference>
<keyword evidence="9" id="KW-0444">Lipid biosynthesis</keyword>
<evidence type="ECO:0000256" key="19">
    <source>
        <dbReference type="SAM" id="Phobius"/>
    </source>
</evidence>
<evidence type="ECO:0000256" key="18">
    <source>
        <dbReference type="RuleBase" id="RU003938"/>
    </source>
</evidence>
<feature type="transmembrane region" description="Helical" evidence="19">
    <location>
        <begin position="26"/>
        <end position="42"/>
    </location>
</feature>
<feature type="transmembrane region" description="Helical" evidence="19">
    <location>
        <begin position="5"/>
        <end position="20"/>
    </location>
</feature>
<keyword evidence="21" id="KW-1185">Reference proteome</keyword>
<dbReference type="Pfam" id="PF01148">
    <property type="entry name" value="CTP_transf_1"/>
    <property type="match status" value="1"/>
</dbReference>
<evidence type="ECO:0000256" key="6">
    <source>
        <dbReference type="ARBA" id="ARBA00012487"/>
    </source>
</evidence>
<name>A0ABT9WRQ4_9BACI</name>
<dbReference type="EC" id="2.7.7.41" evidence="6 18"/>
<evidence type="ECO:0000256" key="9">
    <source>
        <dbReference type="ARBA" id="ARBA00022516"/>
    </source>
</evidence>
<protein>
    <recommendedName>
        <fullName evidence="7 18">Phosphatidate cytidylyltransferase</fullName>
        <ecNumber evidence="6 18">2.7.7.41</ecNumber>
    </recommendedName>
</protein>
<comment type="caution">
    <text evidence="20">The sequence shown here is derived from an EMBL/GenBank/DDBJ whole genome shotgun (WGS) entry which is preliminary data.</text>
</comment>
<dbReference type="EMBL" id="JAUSTT010000008">
    <property type="protein sequence ID" value="MDQ0175789.1"/>
    <property type="molecule type" value="Genomic_DNA"/>
</dbReference>
<comment type="catalytic activity">
    <reaction evidence="1 18">
        <text>a 1,2-diacyl-sn-glycero-3-phosphate + CTP + H(+) = a CDP-1,2-diacyl-sn-glycerol + diphosphate</text>
        <dbReference type="Rhea" id="RHEA:16229"/>
        <dbReference type="ChEBI" id="CHEBI:15378"/>
        <dbReference type="ChEBI" id="CHEBI:33019"/>
        <dbReference type="ChEBI" id="CHEBI:37563"/>
        <dbReference type="ChEBI" id="CHEBI:58332"/>
        <dbReference type="ChEBI" id="CHEBI:58608"/>
        <dbReference type="EC" id="2.7.7.41"/>
    </reaction>
</comment>
<keyword evidence="13 19" id="KW-1133">Transmembrane helix</keyword>
<keyword evidence="15 19" id="KW-0472">Membrane</keyword>
<keyword evidence="17" id="KW-1208">Phospholipid metabolism</keyword>
<evidence type="ECO:0000256" key="12">
    <source>
        <dbReference type="ARBA" id="ARBA00022695"/>
    </source>
</evidence>
<comment type="subcellular location">
    <subcellularLocation>
        <location evidence="2">Cell membrane</location>
        <topology evidence="2">Multi-pass membrane protein</topology>
    </subcellularLocation>
</comment>
<feature type="transmembrane region" description="Helical" evidence="19">
    <location>
        <begin position="107"/>
        <end position="126"/>
    </location>
</feature>
<evidence type="ECO:0000256" key="13">
    <source>
        <dbReference type="ARBA" id="ARBA00022989"/>
    </source>
</evidence>
<gene>
    <name evidence="20" type="ORF">J2S08_001625</name>
</gene>
<evidence type="ECO:0000256" key="15">
    <source>
        <dbReference type="ARBA" id="ARBA00023136"/>
    </source>
</evidence>
<comment type="similarity">
    <text evidence="5 18">Belongs to the CDS family.</text>
</comment>
<evidence type="ECO:0000256" key="16">
    <source>
        <dbReference type="ARBA" id="ARBA00023209"/>
    </source>
</evidence>
<comment type="pathway">
    <text evidence="3 18">Phospholipid metabolism; CDP-diacylglycerol biosynthesis; CDP-diacylglycerol from sn-glycerol 3-phosphate: step 3/3.</text>
</comment>
<feature type="transmembrane region" description="Helical" evidence="19">
    <location>
        <begin position="174"/>
        <end position="193"/>
    </location>
</feature>
<evidence type="ECO:0000256" key="17">
    <source>
        <dbReference type="ARBA" id="ARBA00023264"/>
    </source>
</evidence>
<evidence type="ECO:0000313" key="20">
    <source>
        <dbReference type="EMBL" id="MDQ0175789.1"/>
    </source>
</evidence>
<dbReference type="GO" id="GO:0004605">
    <property type="term" value="F:phosphatidate cytidylyltransferase activity"/>
    <property type="evidence" value="ECO:0007669"/>
    <property type="project" value="UniProtKB-EC"/>
</dbReference>
<feature type="transmembrane region" description="Helical" evidence="19">
    <location>
        <begin position="132"/>
        <end position="153"/>
    </location>
</feature>
<dbReference type="InterPro" id="IPR000374">
    <property type="entry name" value="PC_trans"/>
</dbReference>
<feature type="transmembrane region" description="Helical" evidence="19">
    <location>
        <begin position="76"/>
        <end position="95"/>
    </location>
</feature>
<feature type="transmembrane region" description="Helical" evidence="19">
    <location>
        <begin position="49"/>
        <end position="70"/>
    </location>
</feature>
<evidence type="ECO:0000256" key="2">
    <source>
        <dbReference type="ARBA" id="ARBA00004651"/>
    </source>
</evidence>
<dbReference type="Proteomes" id="UP001223586">
    <property type="component" value="Unassembled WGS sequence"/>
</dbReference>
<evidence type="ECO:0000256" key="5">
    <source>
        <dbReference type="ARBA" id="ARBA00010185"/>
    </source>
</evidence>
<evidence type="ECO:0000256" key="7">
    <source>
        <dbReference type="ARBA" id="ARBA00019373"/>
    </source>
</evidence>
<keyword evidence="14" id="KW-0443">Lipid metabolism</keyword>
<feature type="transmembrane region" description="Helical" evidence="19">
    <location>
        <begin position="199"/>
        <end position="219"/>
    </location>
</feature>
<keyword evidence="16" id="KW-0594">Phospholipid biosynthesis</keyword>
<evidence type="ECO:0000256" key="4">
    <source>
        <dbReference type="ARBA" id="ARBA00005189"/>
    </source>
</evidence>
<evidence type="ECO:0000256" key="10">
    <source>
        <dbReference type="ARBA" id="ARBA00022679"/>
    </source>
</evidence>
<proteinExistence type="inferred from homology"/>
<evidence type="ECO:0000256" key="3">
    <source>
        <dbReference type="ARBA" id="ARBA00005119"/>
    </source>
</evidence>
<dbReference type="PANTHER" id="PTHR46382">
    <property type="entry name" value="PHOSPHATIDATE CYTIDYLYLTRANSFERASE"/>
    <property type="match status" value="1"/>
</dbReference>
<keyword evidence="12 18" id="KW-0548">Nucleotidyltransferase</keyword>
<sequence length="264" mass="30037">MKQRVITAIVALIVFLPFVFYGKLPFMFMTYLLASISLYEIFRMRKEKIISIPGCISFLALWIILIPSKYIVVMDYIGLSKLECMFIAVILYLTYTVISKNKCTFEHVASSLMCVFYIGIGFYYLIETREAGMTYILFALLLIWMTDSGAYFVGRSFGRRKLWPEISPNKTVEGFFGGIGFAMIVALLFTLFADMDIAMWKLLIFTVILSIFGQIGDLVESALKRYYNVKDSGNILPGHGGILDRFDSLLFVLPLLHLLKVVTG</sequence>
<keyword evidence="8" id="KW-1003">Cell membrane</keyword>
<dbReference type="PANTHER" id="PTHR46382:SF1">
    <property type="entry name" value="PHOSPHATIDATE CYTIDYLYLTRANSFERASE"/>
    <property type="match status" value="1"/>
</dbReference>
<evidence type="ECO:0000256" key="14">
    <source>
        <dbReference type="ARBA" id="ARBA00023098"/>
    </source>
</evidence>
<comment type="pathway">
    <text evidence="4">Lipid metabolism.</text>
</comment>
<keyword evidence="11 18" id="KW-0812">Transmembrane</keyword>
<accession>A0ABT9WRQ4</accession>
<organism evidence="20 21">
    <name type="scientific">Bacillus chungangensis</name>
    <dbReference type="NCBI Taxonomy" id="587633"/>
    <lineage>
        <taxon>Bacteria</taxon>
        <taxon>Bacillati</taxon>
        <taxon>Bacillota</taxon>
        <taxon>Bacilli</taxon>
        <taxon>Bacillales</taxon>
        <taxon>Bacillaceae</taxon>
        <taxon>Bacillus</taxon>
    </lineage>
</organism>
<evidence type="ECO:0000313" key="21">
    <source>
        <dbReference type="Proteomes" id="UP001223586"/>
    </source>
</evidence>
<reference evidence="20 21" key="1">
    <citation type="submission" date="2023-07" db="EMBL/GenBank/DDBJ databases">
        <title>Genomic Encyclopedia of Type Strains, Phase IV (KMG-IV): sequencing the most valuable type-strain genomes for metagenomic binning, comparative biology and taxonomic classification.</title>
        <authorList>
            <person name="Goeker M."/>
        </authorList>
    </citation>
    <scope>NUCLEOTIDE SEQUENCE [LARGE SCALE GENOMIC DNA]</scope>
    <source>
        <strain evidence="20 21">DSM 23837</strain>
    </source>
</reference>
<dbReference type="RefSeq" id="WP_307228396.1">
    <property type="nucleotide sequence ID" value="NZ_JAUSTT010000008.1"/>
</dbReference>
<evidence type="ECO:0000256" key="8">
    <source>
        <dbReference type="ARBA" id="ARBA00022475"/>
    </source>
</evidence>